<dbReference type="Pfam" id="PF02754">
    <property type="entry name" value="CCG"/>
    <property type="match status" value="2"/>
</dbReference>
<keyword evidence="4" id="KW-0408">Iron</keyword>
<dbReference type="PROSITE" id="PS51379">
    <property type="entry name" value="4FE4S_FER_2"/>
    <property type="match status" value="1"/>
</dbReference>
<evidence type="ECO:0000256" key="5">
    <source>
        <dbReference type="ARBA" id="ARBA00023014"/>
    </source>
</evidence>
<dbReference type="Gene3D" id="1.10.1060.10">
    <property type="entry name" value="Alpha-helical ferredoxin"/>
    <property type="match status" value="1"/>
</dbReference>
<dbReference type="Proteomes" id="UP000515472">
    <property type="component" value="Chromosome"/>
</dbReference>
<evidence type="ECO:0000256" key="1">
    <source>
        <dbReference type="ARBA" id="ARBA00022485"/>
    </source>
</evidence>
<dbReference type="InterPro" id="IPR009051">
    <property type="entry name" value="Helical_ferredxn"/>
</dbReference>
<dbReference type="InterPro" id="IPR017900">
    <property type="entry name" value="4Fe4S_Fe_S_CS"/>
</dbReference>
<dbReference type="KEGG" id="gbn:GEOBRER4_12700"/>
<name>A0A6S6LZR1_9BACT</name>
<dbReference type="PANTHER" id="PTHR43255">
    <property type="entry name" value="IRON-SULFUR-BINDING OXIDOREDUCTASE FADF-RELATED-RELATED"/>
    <property type="match status" value="1"/>
</dbReference>
<evidence type="ECO:0000256" key="4">
    <source>
        <dbReference type="ARBA" id="ARBA00023004"/>
    </source>
</evidence>
<keyword evidence="2" id="KW-0479">Metal-binding</keyword>
<evidence type="ECO:0000259" key="6">
    <source>
        <dbReference type="PROSITE" id="PS51379"/>
    </source>
</evidence>
<feature type="domain" description="4Fe-4S ferredoxin-type" evidence="6">
    <location>
        <begin position="53"/>
        <end position="82"/>
    </location>
</feature>
<accession>A0A6S6LZR1</accession>
<dbReference type="GO" id="GO:0051539">
    <property type="term" value="F:4 iron, 4 sulfur cluster binding"/>
    <property type="evidence" value="ECO:0007669"/>
    <property type="project" value="UniProtKB-KW"/>
</dbReference>
<dbReference type="InterPro" id="IPR017896">
    <property type="entry name" value="4Fe4S_Fe-S-bd"/>
</dbReference>
<dbReference type="InterPro" id="IPR004017">
    <property type="entry name" value="Cys_rich_dom"/>
</dbReference>
<dbReference type="GO" id="GO:0005886">
    <property type="term" value="C:plasma membrane"/>
    <property type="evidence" value="ECO:0007669"/>
    <property type="project" value="TreeGrafter"/>
</dbReference>
<evidence type="ECO:0000256" key="2">
    <source>
        <dbReference type="ARBA" id="ARBA00022723"/>
    </source>
</evidence>
<keyword evidence="1" id="KW-0004">4Fe-4S</keyword>
<dbReference type="InterPro" id="IPR051460">
    <property type="entry name" value="HdrC_iron-sulfur_subunit"/>
</dbReference>
<keyword evidence="3" id="KW-0560">Oxidoreductase</keyword>
<reference evidence="7 8" key="1">
    <citation type="submission" date="2020-06" db="EMBL/GenBank/DDBJ databases">
        <title>Interaction of electrochemicaly active bacteria, Geobacter bremensis R4 on different carbon anode.</title>
        <authorList>
            <person name="Meng L."/>
            <person name="Yoshida N."/>
        </authorList>
    </citation>
    <scope>NUCLEOTIDE SEQUENCE [LARGE SCALE GENOMIC DNA]</scope>
    <source>
        <strain evidence="7 8">R4</strain>
    </source>
</reference>
<dbReference type="EMBL" id="AP023213">
    <property type="protein sequence ID" value="BCG46520.1"/>
    <property type="molecule type" value="Genomic_DNA"/>
</dbReference>
<dbReference type="PANTHER" id="PTHR43255:SF1">
    <property type="entry name" value="IRON-SULFUR-BINDING OXIDOREDUCTASE FADF-RELATED"/>
    <property type="match status" value="1"/>
</dbReference>
<dbReference type="SUPFAM" id="SSF46548">
    <property type="entry name" value="alpha-helical ferredoxin"/>
    <property type="match status" value="1"/>
</dbReference>
<evidence type="ECO:0000313" key="7">
    <source>
        <dbReference type="EMBL" id="BCG46520.1"/>
    </source>
</evidence>
<dbReference type="GO" id="GO:0016491">
    <property type="term" value="F:oxidoreductase activity"/>
    <property type="evidence" value="ECO:0007669"/>
    <property type="project" value="UniProtKB-KW"/>
</dbReference>
<organism evidence="7 8">
    <name type="scientific">Citrifermentans bremense</name>
    <dbReference type="NCBI Taxonomy" id="60035"/>
    <lineage>
        <taxon>Bacteria</taxon>
        <taxon>Pseudomonadati</taxon>
        <taxon>Thermodesulfobacteriota</taxon>
        <taxon>Desulfuromonadia</taxon>
        <taxon>Geobacterales</taxon>
        <taxon>Geobacteraceae</taxon>
        <taxon>Citrifermentans</taxon>
    </lineage>
</organism>
<sequence>MKQSAAPVRSPLHKLCQTNIKGCTNCGKCVRECAFLRKYGTPKKIAAEFDPTDSEKLHRAFECNLCGLCSAVCPEKLEVDAMFLEMRREAVDRDLGAYPEHRPLLNYEKVGTSRRFSLYRLPEGCRTIFFPGCSLPGTRPDAVHNLLALMHQADPTVGVVFDCCLKPSYSLGREQYVNSMFEEMNDWLLRHGVREVLVACPNCQVMFERLGHGMRVRTVWEALAEAGLEPERVSGTVTVHDPCVIRNAEPVHRAVRTLLERQGLVVEEMKHAGKKTVCCGKGGGVNLLNPSLAGEWGELRKKEADGRRVITYCAGCVQALEQHTPTNHLVDLLFAPAQTLAGKKKGAKAPITYLNRLRLKMSFKKKKGNAVLRERSFVAQQALQKRRRWKIPFTQILCGIAAAAAGMHWLSL</sequence>
<keyword evidence="5" id="KW-0411">Iron-sulfur</keyword>
<dbReference type="AlphaFoldDB" id="A0A6S6LZR1"/>
<keyword evidence="8" id="KW-1185">Reference proteome</keyword>
<evidence type="ECO:0000256" key="3">
    <source>
        <dbReference type="ARBA" id="ARBA00023002"/>
    </source>
</evidence>
<evidence type="ECO:0000313" key="8">
    <source>
        <dbReference type="Proteomes" id="UP000515472"/>
    </source>
</evidence>
<proteinExistence type="predicted"/>
<dbReference type="Pfam" id="PF13534">
    <property type="entry name" value="Fer4_17"/>
    <property type="match status" value="1"/>
</dbReference>
<dbReference type="RefSeq" id="WP_185244711.1">
    <property type="nucleotide sequence ID" value="NZ_AP023213.1"/>
</dbReference>
<protein>
    <recommendedName>
        <fullName evidence="6">4Fe-4S ferredoxin-type domain-containing protein</fullName>
    </recommendedName>
</protein>
<dbReference type="PROSITE" id="PS00198">
    <property type="entry name" value="4FE4S_FER_1"/>
    <property type="match status" value="1"/>
</dbReference>
<gene>
    <name evidence="7" type="ORF">GEOBRER4_n1320</name>
</gene>
<dbReference type="GO" id="GO:0046872">
    <property type="term" value="F:metal ion binding"/>
    <property type="evidence" value="ECO:0007669"/>
    <property type="project" value="UniProtKB-KW"/>
</dbReference>